<comment type="subcellular location">
    <subcellularLocation>
        <location evidence="1">Membrane</location>
        <topology evidence="1">Lipid-anchor</topology>
    </subcellularLocation>
</comment>
<evidence type="ECO:0000313" key="10">
    <source>
        <dbReference type="EMBL" id="SHG43303.1"/>
    </source>
</evidence>
<keyword evidence="4" id="KW-0732">Signal</keyword>
<evidence type="ECO:0000256" key="4">
    <source>
        <dbReference type="ARBA" id="ARBA00022729"/>
    </source>
</evidence>
<proteinExistence type="inferred from homology"/>
<keyword evidence="3" id="KW-0309">Germination</keyword>
<evidence type="ECO:0000256" key="3">
    <source>
        <dbReference type="ARBA" id="ARBA00022544"/>
    </source>
</evidence>
<dbReference type="Pfam" id="PF05504">
    <property type="entry name" value="Spore_GerAC"/>
    <property type="match status" value="1"/>
</dbReference>
<protein>
    <submittedName>
        <fullName evidence="10">Germination protein, Ger(X)C family</fullName>
    </submittedName>
</protein>
<feature type="domain" description="Spore germination protein N-terminal" evidence="9">
    <location>
        <begin position="23"/>
        <end position="196"/>
    </location>
</feature>
<dbReference type="STRING" id="1123382.SAMN02745221_00204"/>
<dbReference type="InterPro" id="IPR038501">
    <property type="entry name" value="Spore_GerAC_C_sf"/>
</dbReference>
<name>A0A1M5JTJ3_9FIRM</name>
<feature type="domain" description="Spore germination GerAC-like C-terminal" evidence="8">
    <location>
        <begin position="209"/>
        <end position="374"/>
    </location>
</feature>
<keyword evidence="7" id="KW-0449">Lipoprotein</keyword>
<dbReference type="Proteomes" id="UP000242329">
    <property type="component" value="Unassembled WGS sequence"/>
</dbReference>
<evidence type="ECO:0000313" key="11">
    <source>
        <dbReference type="Proteomes" id="UP000242329"/>
    </source>
</evidence>
<dbReference type="InterPro" id="IPR008844">
    <property type="entry name" value="Spore_GerAC-like"/>
</dbReference>
<evidence type="ECO:0000256" key="2">
    <source>
        <dbReference type="ARBA" id="ARBA00007886"/>
    </source>
</evidence>
<keyword evidence="5" id="KW-0472">Membrane</keyword>
<dbReference type="GO" id="GO:0016020">
    <property type="term" value="C:membrane"/>
    <property type="evidence" value="ECO:0007669"/>
    <property type="project" value="UniProtKB-SubCell"/>
</dbReference>
<dbReference type="InterPro" id="IPR046953">
    <property type="entry name" value="Spore_GerAC-like_C"/>
</dbReference>
<dbReference type="Gene3D" id="3.30.300.210">
    <property type="entry name" value="Nutrient germinant receptor protein C, domain 3"/>
    <property type="match status" value="1"/>
</dbReference>
<dbReference type="PROSITE" id="PS51257">
    <property type="entry name" value="PROKAR_LIPOPROTEIN"/>
    <property type="match status" value="1"/>
</dbReference>
<dbReference type="Pfam" id="PF25198">
    <property type="entry name" value="Spore_GerAC_N"/>
    <property type="match status" value="1"/>
</dbReference>
<dbReference type="AlphaFoldDB" id="A0A1M5JTJ3"/>
<keyword evidence="11" id="KW-1185">Reference proteome</keyword>
<evidence type="ECO:0000256" key="1">
    <source>
        <dbReference type="ARBA" id="ARBA00004635"/>
    </source>
</evidence>
<dbReference type="RefSeq" id="WP_073089057.1">
    <property type="nucleotide sequence ID" value="NZ_FQWY01000003.1"/>
</dbReference>
<gene>
    <name evidence="10" type="ORF">SAMN02745221_00204</name>
</gene>
<evidence type="ECO:0000256" key="7">
    <source>
        <dbReference type="ARBA" id="ARBA00023288"/>
    </source>
</evidence>
<dbReference type="NCBIfam" id="TIGR02887">
    <property type="entry name" value="spore_ger_x_C"/>
    <property type="match status" value="1"/>
</dbReference>
<dbReference type="InterPro" id="IPR057336">
    <property type="entry name" value="GerAC_N"/>
</dbReference>
<sequence length="385" mass="43171">MRSKPVLLLIPIIFSLFLIGCETRDINNTAAVLSIGVEEEKGQIKLSVQIAKPSAPGESGNEDSEPQFLVLTETGESLVQAARKINLTLPRMPLWTYTNTILVSEKLAFKDINFLIDTVSRNPNVRKNSSLVIAHKTSPEKILQIKPPLEPFPAQAIVNILDIQEKVLGIYTPVSLGDFIKRASAPGIEPLVPQITAVNKGGKELFMVNGSAVFLGTRMVGHFNEEESRGYRFIYPGTKKGGIINVPSPVNPQNLMTLEFINITTQAKAEVREGQIIVKIKVNSEGNFYEQTGSENLLTFSRIKDIEKATEAEIKRQMNLSIRQAQKLKADVFGWGKLVENDYPYFWKEIAEDWPEIFPRVKPQIEVKFKLRRTYLTDKSFVSTP</sequence>
<evidence type="ECO:0000256" key="6">
    <source>
        <dbReference type="ARBA" id="ARBA00023139"/>
    </source>
</evidence>
<organism evidence="10 11">
    <name type="scientific">Thermosyntropha lipolytica DSM 11003</name>
    <dbReference type="NCBI Taxonomy" id="1123382"/>
    <lineage>
        <taxon>Bacteria</taxon>
        <taxon>Bacillati</taxon>
        <taxon>Bacillota</taxon>
        <taxon>Clostridia</taxon>
        <taxon>Eubacteriales</taxon>
        <taxon>Syntrophomonadaceae</taxon>
        <taxon>Thermosyntropha</taxon>
    </lineage>
</organism>
<reference evidence="11" key="1">
    <citation type="submission" date="2016-11" db="EMBL/GenBank/DDBJ databases">
        <authorList>
            <person name="Varghese N."/>
            <person name="Submissions S."/>
        </authorList>
    </citation>
    <scope>NUCLEOTIDE SEQUENCE [LARGE SCALE GENOMIC DNA]</scope>
    <source>
        <strain evidence="11">DSM 11003</strain>
    </source>
</reference>
<dbReference type="OrthoDB" id="9816067at2"/>
<evidence type="ECO:0000256" key="5">
    <source>
        <dbReference type="ARBA" id="ARBA00023136"/>
    </source>
</evidence>
<accession>A0A1M5JTJ3</accession>
<evidence type="ECO:0000259" key="9">
    <source>
        <dbReference type="Pfam" id="PF25198"/>
    </source>
</evidence>
<dbReference type="PANTHER" id="PTHR35789:SF1">
    <property type="entry name" value="SPORE GERMINATION PROTEIN B3"/>
    <property type="match status" value="1"/>
</dbReference>
<dbReference type="GO" id="GO:0009847">
    <property type="term" value="P:spore germination"/>
    <property type="evidence" value="ECO:0007669"/>
    <property type="project" value="InterPro"/>
</dbReference>
<dbReference type="PANTHER" id="PTHR35789">
    <property type="entry name" value="SPORE GERMINATION PROTEIN B3"/>
    <property type="match status" value="1"/>
</dbReference>
<evidence type="ECO:0000259" key="8">
    <source>
        <dbReference type="Pfam" id="PF05504"/>
    </source>
</evidence>
<keyword evidence="6" id="KW-0564">Palmitate</keyword>
<dbReference type="EMBL" id="FQWY01000003">
    <property type="protein sequence ID" value="SHG43303.1"/>
    <property type="molecule type" value="Genomic_DNA"/>
</dbReference>
<comment type="similarity">
    <text evidence="2">Belongs to the GerABKC lipoprotein family.</text>
</comment>